<accession>A0A363NK36</accession>
<comment type="caution">
    <text evidence="1">The sequence shown here is derived from an EMBL/GenBank/DDBJ whole genome shotgun (WGS) entry which is preliminary data.</text>
</comment>
<dbReference type="EMBL" id="QCXX01000012">
    <property type="protein sequence ID" value="PUV21135.1"/>
    <property type="molecule type" value="Genomic_DNA"/>
</dbReference>
<organism evidence="1 2">
    <name type="scientific">Sphingobacterium athyrii</name>
    <dbReference type="NCBI Taxonomy" id="2152717"/>
    <lineage>
        <taxon>Bacteria</taxon>
        <taxon>Pseudomonadati</taxon>
        <taxon>Bacteroidota</taxon>
        <taxon>Sphingobacteriia</taxon>
        <taxon>Sphingobacteriales</taxon>
        <taxon>Sphingobacteriaceae</taxon>
        <taxon>Sphingobacterium</taxon>
    </lineage>
</organism>
<sequence>MQQWLFLSKAAVCDDISAFPVPSFSDQCCRFHHEFSSYSTIKVIHLMDPSNPMAIFTTDEVQLLNSMESSGWFPSTHGIKIFTDETQN</sequence>
<reference evidence="1 2" key="1">
    <citation type="submission" date="2018-04" db="EMBL/GenBank/DDBJ databases">
        <title>Sphingobacterium sp. M46 Genome.</title>
        <authorList>
            <person name="Cheng J."/>
            <person name="Li Y."/>
        </authorList>
    </citation>
    <scope>NUCLEOTIDE SEQUENCE [LARGE SCALE GENOMIC DNA]</scope>
    <source>
        <strain evidence="1 2">M46</strain>
    </source>
</reference>
<dbReference type="Proteomes" id="UP000250831">
    <property type="component" value="Unassembled WGS sequence"/>
</dbReference>
<protein>
    <submittedName>
        <fullName evidence="1">Uncharacterized protein</fullName>
    </submittedName>
</protein>
<proteinExistence type="predicted"/>
<evidence type="ECO:0000313" key="2">
    <source>
        <dbReference type="Proteomes" id="UP000250831"/>
    </source>
</evidence>
<keyword evidence="2" id="KW-1185">Reference proteome</keyword>
<name>A0A363NK36_9SPHI</name>
<dbReference type="RefSeq" id="WP_108637034.1">
    <property type="nucleotide sequence ID" value="NZ_QCXX01000012.1"/>
</dbReference>
<dbReference type="AlphaFoldDB" id="A0A363NK36"/>
<evidence type="ECO:0000313" key="1">
    <source>
        <dbReference type="EMBL" id="PUV21135.1"/>
    </source>
</evidence>
<gene>
    <name evidence="1" type="ORF">DCO56_28285</name>
</gene>